<evidence type="ECO:0000256" key="8">
    <source>
        <dbReference type="ARBA" id="ARBA00023268"/>
    </source>
</evidence>
<dbReference type="PANTHER" id="PTHR22993:SF9">
    <property type="entry name" value="FORMAMIDOPYRIMIDINE-DNA GLYCOSYLASE"/>
    <property type="match status" value="1"/>
</dbReference>
<dbReference type="GeneID" id="19897911"/>
<feature type="compositionally biased region" description="Basic residues" evidence="10">
    <location>
        <begin position="420"/>
        <end position="430"/>
    </location>
</feature>
<dbReference type="Pfam" id="PF01149">
    <property type="entry name" value="Fapy_DNA_glyco"/>
    <property type="match status" value="1"/>
</dbReference>
<dbReference type="OrthoDB" id="444592at2759"/>
<keyword evidence="8" id="KW-0511">Multifunctional enzyme</keyword>
<dbReference type="STRING" id="1168221.R7YIA1"/>
<dbReference type="RefSeq" id="XP_007776703.1">
    <property type="nucleotide sequence ID" value="XM_007778513.1"/>
</dbReference>
<evidence type="ECO:0000259" key="11">
    <source>
        <dbReference type="PROSITE" id="PS51068"/>
    </source>
</evidence>
<dbReference type="SMART" id="SM01232">
    <property type="entry name" value="H2TH"/>
    <property type="match status" value="1"/>
</dbReference>
<feature type="compositionally biased region" description="Basic and acidic residues" evidence="10">
    <location>
        <begin position="400"/>
        <end position="419"/>
    </location>
</feature>
<keyword evidence="9" id="KW-0326">Glycosidase</keyword>
<evidence type="ECO:0000313" key="12">
    <source>
        <dbReference type="EMBL" id="EON61386.1"/>
    </source>
</evidence>
<dbReference type="FunFam" id="1.10.8.50:FF:000009">
    <property type="entry name" value="Formamidopyrimidine-DNA glycosylase"/>
    <property type="match status" value="1"/>
</dbReference>
<dbReference type="GO" id="GO:0008534">
    <property type="term" value="F:oxidized purine nucleobase lesion DNA N-glycosylase activity"/>
    <property type="evidence" value="ECO:0007669"/>
    <property type="project" value="UniProtKB-EC"/>
</dbReference>
<dbReference type="GO" id="GO:0003906">
    <property type="term" value="F:DNA-(apurinic or apyrimidinic site) endonuclease activity"/>
    <property type="evidence" value="ECO:0007669"/>
    <property type="project" value="InterPro"/>
</dbReference>
<evidence type="ECO:0000256" key="5">
    <source>
        <dbReference type="ARBA" id="ARBA00023125"/>
    </source>
</evidence>
<dbReference type="GO" id="GO:0006284">
    <property type="term" value="P:base-excision repair"/>
    <property type="evidence" value="ECO:0007669"/>
    <property type="project" value="InterPro"/>
</dbReference>
<reference evidence="13" key="1">
    <citation type="submission" date="2012-06" db="EMBL/GenBank/DDBJ databases">
        <title>The genome sequence of Coniosporium apollinis CBS 100218.</title>
        <authorList>
            <consortium name="The Broad Institute Genome Sequencing Platform"/>
            <person name="Cuomo C."/>
            <person name="Gorbushina A."/>
            <person name="Noack S."/>
            <person name="Walker B."/>
            <person name="Young S.K."/>
            <person name="Zeng Q."/>
            <person name="Gargeya S."/>
            <person name="Fitzgerald M."/>
            <person name="Haas B."/>
            <person name="Abouelleil A."/>
            <person name="Alvarado L."/>
            <person name="Arachchi H.M."/>
            <person name="Berlin A.M."/>
            <person name="Chapman S.B."/>
            <person name="Goldberg J."/>
            <person name="Griggs A."/>
            <person name="Gujja S."/>
            <person name="Hansen M."/>
            <person name="Howarth C."/>
            <person name="Imamovic A."/>
            <person name="Larimer J."/>
            <person name="McCowan C."/>
            <person name="Montmayeur A."/>
            <person name="Murphy C."/>
            <person name="Neiman D."/>
            <person name="Pearson M."/>
            <person name="Priest M."/>
            <person name="Roberts A."/>
            <person name="Saif S."/>
            <person name="Shea T."/>
            <person name="Sisk P."/>
            <person name="Sykes S."/>
            <person name="Wortman J."/>
            <person name="Nusbaum C."/>
            <person name="Birren B."/>
        </authorList>
    </citation>
    <scope>NUCLEOTIDE SEQUENCE [LARGE SCALE GENOMIC DNA]</scope>
    <source>
        <strain evidence="13">CBS 100218</strain>
    </source>
</reference>
<dbReference type="SUPFAM" id="SSF81624">
    <property type="entry name" value="N-terminal domain of MutM-like DNA repair proteins"/>
    <property type="match status" value="1"/>
</dbReference>
<name>R7YIA1_CONA1</name>
<dbReference type="Gene3D" id="1.10.8.50">
    <property type="match status" value="1"/>
</dbReference>
<feature type="region of interest" description="Disordered" evidence="10">
    <location>
        <begin position="288"/>
        <end position="430"/>
    </location>
</feature>
<dbReference type="eggNOG" id="ENOG502QVDB">
    <property type="taxonomic scope" value="Eukaryota"/>
</dbReference>
<keyword evidence="5" id="KW-0238">DNA-binding</keyword>
<dbReference type="GO" id="GO:0003684">
    <property type="term" value="F:damaged DNA binding"/>
    <property type="evidence" value="ECO:0007669"/>
    <property type="project" value="InterPro"/>
</dbReference>
<keyword evidence="3" id="KW-0227">DNA damage</keyword>
<comment type="similarity">
    <text evidence="2">Belongs to the FPG family.</text>
</comment>
<sequence>MPEIGEVARIVHYLKKHLVGKTIAAVKTQEDDIVYGKVGTSATAFKKAMTGKKVLDARQQGKYFWLVMSSPPHPLMHFGMTGWMKFSNDDTSYYKPTKQEEEQWPPKFWKFVLETAEEPKCEVAFVDARRLARIRLVDAEGDKMRLTTPLKENGPDPVIDRDTITLEWLSRKMRSKRVPVKALLLDQANISGVGNWVADEVLYQAKIHPEQYSNTFSDDQMKQLHNSLIGVCKIAVDTLADSSQFPENWLMRYRWSKGKKEGGKLPSGEKIQFLKVAGRTSAIIPSVQKKTGQVAGDVSADVEDSQEDVDGADSASEEEASKKKPARRTKNSGKAKTNGAQAGKEPKPSKPVKRGRGKPQAQVEDEIDEPDHEKEDDVEEEQGRKRRKTAAAASKSSKKSAKDNALKEESAVPKDEDHLGRRRSTRISKA</sequence>
<accession>R7YIA1</accession>
<evidence type="ECO:0000256" key="7">
    <source>
        <dbReference type="ARBA" id="ARBA00023239"/>
    </source>
</evidence>
<dbReference type="PROSITE" id="PS51068">
    <property type="entry name" value="FPG_CAT"/>
    <property type="match status" value="1"/>
</dbReference>
<dbReference type="AlphaFoldDB" id="R7YIA1"/>
<organism evidence="12 13">
    <name type="scientific">Coniosporium apollinis (strain CBS 100218)</name>
    <name type="common">Rock-inhabiting black yeast</name>
    <dbReference type="NCBI Taxonomy" id="1168221"/>
    <lineage>
        <taxon>Eukaryota</taxon>
        <taxon>Fungi</taxon>
        <taxon>Dikarya</taxon>
        <taxon>Ascomycota</taxon>
        <taxon>Pezizomycotina</taxon>
        <taxon>Dothideomycetes</taxon>
        <taxon>Dothideomycetes incertae sedis</taxon>
        <taxon>Coniosporium</taxon>
    </lineage>
</organism>
<evidence type="ECO:0000256" key="6">
    <source>
        <dbReference type="ARBA" id="ARBA00023204"/>
    </source>
</evidence>
<dbReference type="CDD" id="cd08972">
    <property type="entry name" value="PF_Nei_N"/>
    <property type="match status" value="1"/>
</dbReference>
<dbReference type="Gene3D" id="3.20.190.10">
    <property type="entry name" value="MutM-like, N-terminal"/>
    <property type="match status" value="1"/>
</dbReference>
<dbReference type="Proteomes" id="UP000016924">
    <property type="component" value="Unassembled WGS sequence"/>
</dbReference>
<feature type="domain" description="Formamidopyrimidine-DNA glycosylase catalytic" evidence="11">
    <location>
        <begin position="2"/>
        <end position="132"/>
    </location>
</feature>
<dbReference type="GO" id="GO:0005634">
    <property type="term" value="C:nucleus"/>
    <property type="evidence" value="ECO:0007669"/>
    <property type="project" value="TreeGrafter"/>
</dbReference>
<feature type="compositionally biased region" description="Acidic residues" evidence="10">
    <location>
        <begin position="300"/>
        <end position="318"/>
    </location>
</feature>
<evidence type="ECO:0000256" key="2">
    <source>
        <dbReference type="ARBA" id="ARBA00009409"/>
    </source>
</evidence>
<dbReference type="InterPro" id="IPR012319">
    <property type="entry name" value="FPG_cat"/>
</dbReference>
<protein>
    <recommendedName>
        <fullName evidence="11">Formamidopyrimidine-DNA glycosylase catalytic domain-containing protein</fullName>
    </recommendedName>
</protein>
<evidence type="ECO:0000256" key="10">
    <source>
        <dbReference type="SAM" id="MobiDB-lite"/>
    </source>
</evidence>
<comment type="catalytic activity">
    <reaction evidence="1">
        <text>Hydrolysis of DNA containing ring-opened 7-methylguanine residues, releasing 2,6-diamino-4-hydroxy-5-(N-methyl)formamidopyrimidine.</text>
        <dbReference type="EC" id="3.2.2.23"/>
    </reaction>
</comment>
<dbReference type="OMA" id="EKFPEHW"/>
<evidence type="ECO:0000256" key="3">
    <source>
        <dbReference type="ARBA" id="ARBA00022763"/>
    </source>
</evidence>
<evidence type="ECO:0000256" key="4">
    <source>
        <dbReference type="ARBA" id="ARBA00022801"/>
    </source>
</evidence>
<dbReference type="Pfam" id="PF06831">
    <property type="entry name" value="H2TH"/>
    <property type="match status" value="1"/>
</dbReference>
<dbReference type="GO" id="GO:0016829">
    <property type="term" value="F:lyase activity"/>
    <property type="evidence" value="ECO:0007669"/>
    <property type="project" value="UniProtKB-KW"/>
</dbReference>
<dbReference type="SMART" id="SM00898">
    <property type="entry name" value="Fapy_DNA_glyco"/>
    <property type="match status" value="1"/>
</dbReference>
<dbReference type="GO" id="GO:0008270">
    <property type="term" value="F:zinc ion binding"/>
    <property type="evidence" value="ECO:0007669"/>
    <property type="project" value="InterPro"/>
</dbReference>
<keyword evidence="13" id="KW-1185">Reference proteome</keyword>
<dbReference type="PANTHER" id="PTHR22993">
    <property type="entry name" value="FORMAMIDOPYRIMIDINE-DNA GLYCOSYLASE"/>
    <property type="match status" value="1"/>
</dbReference>
<dbReference type="InterPro" id="IPR010979">
    <property type="entry name" value="Ribosomal_uS13-like_H2TH"/>
</dbReference>
<evidence type="ECO:0000256" key="9">
    <source>
        <dbReference type="ARBA" id="ARBA00023295"/>
    </source>
</evidence>
<gene>
    <name evidence="12" type="ORF">W97_00600</name>
</gene>
<feature type="compositionally biased region" description="Acidic residues" evidence="10">
    <location>
        <begin position="363"/>
        <end position="380"/>
    </location>
</feature>
<keyword evidence="4" id="KW-0378">Hydrolase</keyword>
<evidence type="ECO:0000313" key="13">
    <source>
        <dbReference type="Proteomes" id="UP000016924"/>
    </source>
</evidence>
<dbReference type="InterPro" id="IPR035937">
    <property type="entry name" value="FPG_N"/>
</dbReference>
<dbReference type="SUPFAM" id="SSF46946">
    <property type="entry name" value="S13-like H2TH domain"/>
    <property type="match status" value="1"/>
</dbReference>
<feature type="compositionally biased region" description="Basic residues" evidence="10">
    <location>
        <begin position="323"/>
        <end position="333"/>
    </location>
</feature>
<proteinExistence type="inferred from homology"/>
<keyword evidence="6" id="KW-0234">DNA repair</keyword>
<keyword evidence="7" id="KW-0456">Lyase</keyword>
<evidence type="ECO:0000256" key="1">
    <source>
        <dbReference type="ARBA" id="ARBA00001668"/>
    </source>
</evidence>
<dbReference type="EMBL" id="JH767555">
    <property type="protein sequence ID" value="EON61386.1"/>
    <property type="molecule type" value="Genomic_DNA"/>
</dbReference>
<dbReference type="HOGENOM" id="CLU_038423_0_1_1"/>
<dbReference type="InterPro" id="IPR015886">
    <property type="entry name" value="H2TH_FPG"/>
</dbReference>